<evidence type="ECO:0000313" key="2">
    <source>
        <dbReference type="EMBL" id="CAB4648189.1"/>
    </source>
</evidence>
<name>A0A6J6KJY0_9ZZZZ</name>
<keyword evidence="1" id="KW-0472">Membrane</keyword>
<accession>A0A6J6KJY0</accession>
<keyword evidence="1" id="KW-0812">Transmembrane</keyword>
<keyword evidence="1" id="KW-1133">Transmembrane helix</keyword>
<protein>
    <submittedName>
        <fullName evidence="2">Unannotated protein</fullName>
    </submittedName>
</protein>
<feature type="transmembrane region" description="Helical" evidence="1">
    <location>
        <begin position="12"/>
        <end position="31"/>
    </location>
</feature>
<dbReference type="AlphaFoldDB" id="A0A6J6KJY0"/>
<proteinExistence type="predicted"/>
<organism evidence="2">
    <name type="scientific">freshwater metagenome</name>
    <dbReference type="NCBI Taxonomy" id="449393"/>
    <lineage>
        <taxon>unclassified sequences</taxon>
        <taxon>metagenomes</taxon>
        <taxon>ecological metagenomes</taxon>
    </lineage>
</organism>
<sequence>MFEKMLNEGKKFFPGVIAAAVIIGGIVFYSAQTTDKCVNVVIDYGVLDADAKPYEKCLATEGEITALELMENSNFKIQGTDKYGTAVVCRLNNLPKADEPIGIKGHEDYIESCKEMPAEFAYWVVLEKRKQAIPNPADLNTKWAWAEVGVADLKLNHGDSVAFVFADNGNVKFPE</sequence>
<dbReference type="EMBL" id="CAEZWG010000038">
    <property type="protein sequence ID" value="CAB4648189.1"/>
    <property type="molecule type" value="Genomic_DNA"/>
</dbReference>
<gene>
    <name evidence="2" type="ORF">UFOPK2234_00301</name>
</gene>
<reference evidence="2" key="1">
    <citation type="submission" date="2020-05" db="EMBL/GenBank/DDBJ databases">
        <authorList>
            <person name="Chiriac C."/>
            <person name="Salcher M."/>
            <person name="Ghai R."/>
            <person name="Kavagutti S V."/>
        </authorList>
    </citation>
    <scope>NUCLEOTIDE SEQUENCE</scope>
</reference>
<evidence type="ECO:0000256" key="1">
    <source>
        <dbReference type="SAM" id="Phobius"/>
    </source>
</evidence>